<proteinExistence type="predicted"/>
<protein>
    <submittedName>
        <fullName evidence="2">Uncharacterized protein</fullName>
    </submittedName>
</protein>
<accession>L7FAI6</accession>
<feature type="compositionally biased region" description="Low complexity" evidence="1">
    <location>
        <begin position="451"/>
        <end position="460"/>
    </location>
</feature>
<feature type="compositionally biased region" description="Low complexity" evidence="1">
    <location>
        <begin position="504"/>
        <end position="520"/>
    </location>
</feature>
<comment type="caution">
    <text evidence="2">The sequence shown here is derived from an EMBL/GenBank/DDBJ whole genome shotgun (WGS) entry which is preliminary data.</text>
</comment>
<dbReference type="EMBL" id="AEJB01000272">
    <property type="protein sequence ID" value="ELP67670.1"/>
    <property type="molecule type" value="Genomic_DNA"/>
</dbReference>
<dbReference type="Pfam" id="PF20223">
    <property type="entry name" value="DUF6582"/>
    <property type="match status" value="1"/>
</dbReference>
<dbReference type="InterPro" id="IPR046489">
    <property type="entry name" value="DUF6582"/>
</dbReference>
<organism evidence="2 3">
    <name type="scientific">Streptomyces turgidiscabies (strain Car8)</name>
    <dbReference type="NCBI Taxonomy" id="698760"/>
    <lineage>
        <taxon>Bacteria</taxon>
        <taxon>Bacillati</taxon>
        <taxon>Actinomycetota</taxon>
        <taxon>Actinomycetes</taxon>
        <taxon>Kitasatosporales</taxon>
        <taxon>Streptomycetaceae</taxon>
        <taxon>Streptomyces</taxon>
    </lineage>
</organism>
<feature type="region of interest" description="Disordered" evidence="1">
    <location>
        <begin position="192"/>
        <end position="219"/>
    </location>
</feature>
<dbReference type="PATRIC" id="fig|698760.3.peg.3568"/>
<reference evidence="2 3" key="1">
    <citation type="journal article" date="2011" name="Plasmid">
        <title>Streptomyces turgidiscabies Car8 contains a modular pathogenicity island that shares virulence genes with other actinobacterial plant pathogens.</title>
        <authorList>
            <person name="Huguet-Tapia J.C."/>
            <person name="Badger J.H."/>
            <person name="Loria R."/>
            <person name="Pettis G.S."/>
        </authorList>
    </citation>
    <scope>NUCLEOTIDE SEQUENCE [LARGE SCALE GENOMIC DNA]</scope>
    <source>
        <strain evidence="2 3">Car8</strain>
    </source>
</reference>
<dbReference type="AlphaFoldDB" id="L7FAI6"/>
<feature type="region of interest" description="Disordered" evidence="1">
    <location>
        <begin position="504"/>
        <end position="523"/>
    </location>
</feature>
<evidence type="ECO:0000313" key="3">
    <source>
        <dbReference type="Proteomes" id="UP000010931"/>
    </source>
</evidence>
<sequence>MAARVKGRTIATISGTALRPGISRNRRLYTTEAISNAVRRAQERIDDGSMPMTMLTHHAADDDSTQIAGRLTSVTLAEDGSAKYTADLVSTEAGQTIAALVDNRDGQPFLRGVSIRGAWVGKVRRQAGPDGDTVETADDLELDGLDFTRKPGVLGADVDTFIPAEAASAPAETAPEGRVLIHESVQEALVTTTTEADTPKAETPVPGDGPYADPGYQADKKKRYPIDTKARAKSAWSYVNQADNARAYTAAQLKRIKQRITKALKGFGVTVATQEGWLIEPALSVTEALAECWGMDSKDAGNLYVSLTNGPTTVTVSSYSLDPHDLDAVGRAAMAGACQTLLTIDPDMDGDVDVPGELGNDTATATAAGAACPCGCGCAVPEAPGACPCECSEGQCVHCMGEDDDTTETAIVSPATQLAETAPTAAPGLADGVTQTPAPEKPAAENPTPEGGPAMAEPTTAAETAAAPAVGGVTLTDDQFQQLLGRLAPIPAVPAAAAAESAPAEAVAETTAPATPAAEVTETEDQRIARLVAEGVKAALPGAIQEHVESTGGPARKGLVQPVTESATAASGLPEGWPQKPLHQYTDEEWRAHVAPGTVGAILGARGAAPAE</sequence>
<feature type="region of interest" description="Disordered" evidence="1">
    <location>
        <begin position="422"/>
        <end position="460"/>
    </location>
</feature>
<gene>
    <name evidence="2" type="ORF">STRTUCAR8_08554</name>
</gene>
<name>L7FAI6_STRT8</name>
<dbReference type="Proteomes" id="UP000010931">
    <property type="component" value="Unassembled WGS sequence"/>
</dbReference>
<evidence type="ECO:0000256" key="1">
    <source>
        <dbReference type="SAM" id="MobiDB-lite"/>
    </source>
</evidence>
<keyword evidence="3" id="KW-1185">Reference proteome</keyword>
<evidence type="ECO:0000313" key="2">
    <source>
        <dbReference type="EMBL" id="ELP67670.1"/>
    </source>
</evidence>
<dbReference type="RefSeq" id="WP_006377200.1">
    <property type="nucleotide sequence ID" value="NZ_AEJB01000272.1"/>
</dbReference>